<evidence type="ECO:0000256" key="8">
    <source>
        <dbReference type="ARBA" id="ARBA00023136"/>
    </source>
</evidence>
<reference evidence="10 11" key="1">
    <citation type="submission" date="2020-08" db="EMBL/GenBank/DDBJ databases">
        <title>Aphidius gifuensis genome sequencing and assembly.</title>
        <authorList>
            <person name="Du Z."/>
        </authorList>
    </citation>
    <scope>NUCLEOTIDE SEQUENCE [LARGE SCALE GENOMIC DNA]</scope>
    <source>
        <strain evidence="10">YNYX2018</strain>
        <tissue evidence="10">Adults</tissue>
    </source>
</reference>
<sequence length="69" mass="7621">MQIIQGSVKCGSMICRLGGQFRTNKMATIPQNRIPFAEKAAHGVVMFLGLLAVPCYIMCNLKNYRGDSK</sequence>
<dbReference type="GO" id="GO:0005743">
    <property type="term" value="C:mitochondrial inner membrane"/>
    <property type="evidence" value="ECO:0007669"/>
    <property type="project" value="UniProtKB-SubCell"/>
</dbReference>
<evidence type="ECO:0000256" key="3">
    <source>
        <dbReference type="ARBA" id="ARBA00010117"/>
    </source>
</evidence>
<name>A0A834XPH3_APHGI</name>
<keyword evidence="11" id="KW-1185">Reference proteome</keyword>
<evidence type="ECO:0000256" key="5">
    <source>
        <dbReference type="ARBA" id="ARBA00022792"/>
    </source>
</evidence>
<keyword evidence="5" id="KW-0999">Mitochondrion inner membrane</keyword>
<dbReference type="Pfam" id="PF02285">
    <property type="entry name" value="COX8"/>
    <property type="match status" value="1"/>
</dbReference>
<evidence type="ECO:0000256" key="9">
    <source>
        <dbReference type="SAM" id="Phobius"/>
    </source>
</evidence>
<dbReference type="Gene3D" id="4.10.81.10">
    <property type="entry name" value="Cytochrome c oxidase, subunit 8"/>
    <property type="match status" value="1"/>
</dbReference>
<evidence type="ECO:0000256" key="7">
    <source>
        <dbReference type="ARBA" id="ARBA00023128"/>
    </source>
</evidence>
<dbReference type="UniPathway" id="UPA00705"/>
<dbReference type="InterPro" id="IPR003205">
    <property type="entry name" value="Cyt_c_oxidase_su8"/>
</dbReference>
<keyword evidence="8 9" id="KW-0472">Membrane</keyword>
<comment type="pathway">
    <text evidence="2">Energy metabolism; oxidative phosphorylation.</text>
</comment>
<gene>
    <name evidence="10" type="ORF">HCN44_008440</name>
</gene>
<accession>A0A834XPH3</accession>
<evidence type="ECO:0000313" key="11">
    <source>
        <dbReference type="Proteomes" id="UP000639338"/>
    </source>
</evidence>
<comment type="subcellular location">
    <subcellularLocation>
        <location evidence="1">Mitochondrion inner membrane</location>
        <topology evidence="1">Single-pass membrane protein</topology>
    </subcellularLocation>
</comment>
<organism evidence="10 11">
    <name type="scientific">Aphidius gifuensis</name>
    <name type="common">Parasitoid wasp</name>
    <dbReference type="NCBI Taxonomy" id="684658"/>
    <lineage>
        <taxon>Eukaryota</taxon>
        <taxon>Metazoa</taxon>
        <taxon>Ecdysozoa</taxon>
        <taxon>Arthropoda</taxon>
        <taxon>Hexapoda</taxon>
        <taxon>Insecta</taxon>
        <taxon>Pterygota</taxon>
        <taxon>Neoptera</taxon>
        <taxon>Endopterygota</taxon>
        <taxon>Hymenoptera</taxon>
        <taxon>Apocrita</taxon>
        <taxon>Ichneumonoidea</taxon>
        <taxon>Braconidae</taxon>
        <taxon>Aphidiinae</taxon>
        <taxon>Aphidius</taxon>
    </lineage>
</organism>
<dbReference type="InterPro" id="IPR036548">
    <property type="entry name" value="Cyt_c_oxidase_su8_sf"/>
</dbReference>
<dbReference type="GO" id="GO:0045277">
    <property type="term" value="C:respiratory chain complex IV"/>
    <property type="evidence" value="ECO:0007669"/>
    <property type="project" value="InterPro"/>
</dbReference>
<dbReference type="AlphaFoldDB" id="A0A834XPH3"/>
<keyword evidence="4 9" id="KW-0812">Transmembrane</keyword>
<evidence type="ECO:0000256" key="1">
    <source>
        <dbReference type="ARBA" id="ARBA00004434"/>
    </source>
</evidence>
<evidence type="ECO:0000256" key="4">
    <source>
        <dbReference type="ARBA" id="ARBA00022692"/>
    </source>
</evidence>
<feature type="transmembrane region" description="Helical" evidence="9">
    <location>
        <begin position="40"/>
        <end position="59"/>
    </location>
</feature>
<evidence type="ECO:0000313" key="10">
    <source>
        <dbReference type="EMBL" id="KAF7989766.1"/>
    </source>
</evidence>
<dbReference type="GO" id="GO:0006123">
    <property type="term" value="P:mitochondrial electron transport, cytochrome c to oxygen"/>
    <property type="evidence" value="ECO:0007669"/>
    <property type="project" value="InterPro"/>
</dbReference>
<comment type="caution">
    <text evidence="10">The sequence shown here is derived from an EMBL/GenBank/DDBJ whole genome shotgun (WGS) entry which is preliminary data.</text>
</comment>
<keyword evidence="6 9" id="KW-1133">Transmembrane helix</keyword>
<dbReference type="EMBL" id="JACMRX010000005">
    <property type="protein sequence ID" value="KAF7989766.1"/>
    <property type="molecule type" value="Genomic_DNA"/>
</dbReference>
<proteinExistence type="inferred from homology"/>
<dbReference type="Proteomes" id="UP000639338">
    <property type="component" value="Unassembled WGS sequence"/>
</dbReference>
<comment type="similarity">
    <text evidence="3">Belongs to the cytochrome c oxidase VIII family.</text>
</comment>
<keyword evidence="7" id="KW-0496">Mitochondrion</keyword>
<evidence type="ECO:0000256" key="6">
    <source>
        <dbReference type="ARBA" id="ARBA00022989"/>
    </source>
</evidence>
<protein>
    <submittedName>
        <fullName evidence="10">Uncharacterized protein</fullName>
    </submittedName>
</protein>
<evidence type="ECO:0000256" key="2">
    <source>
        <dbReference type="ARBA" id="ARBA00004673"/>
    </source>
</evidence>